<organism evidence="2 3">
    <name type="scientific">Chaetomium strumarium</name>
    <dbReference type="NCBI Taxonomy" id="1170767"/>
    <lineage>
        <taxon>Eukaryota</taxon>
        <taxon>Fungi</taxon>
        <taxon>Dikarya</taxon>
        <taxon>Ascomycota</taxon>
        <taxon>Pezizomycotina</taxon>
        <taxon>Sordariomycetes</taxon>
        <taxon>Sordariomycetidae</taxon>
        <taxon>Sordariales</taxon>
        <taxon>Chaetomiaceae</taxon>
        <taxon>Chaetomium</taxon>
    </lineage>
</organism>
<dbReference type="GeneID" id="87885343"/>
<dbReference type="Proteomes" id="UP001273166">
    <property type="component" value="Unassembled WGS sequence"/>
</dbReference>
<reference evidence="2" key="1">
    <citation type="journal article" date="2023" name="Mol. Phylogenet. Evol.">
        <title>Genome-scale phylogeny and comparative genomics of the fungal order Sordariales.</title>
        <authorList>
            <person name="Hensen N."/>
            <person name="Bonometti L."/>
            <person name="Westerberg I."/>
            <person name="Brannstrom I.O."/>
            <person name="Guillou S."/>
            <person name="Cros-Aarteil S."/>
            <person name="Calhoun S."/>
            <person name="Haridas S."/>
            <person name="Kuo A."/>
            <person name="Mondo S."/>
            <person name="Pangilinan J."/>
            <person name="Riley R."/>
            <person name="LaButti K."/>
            <person name="Andreopoulos B."/>
            <person name="Lipzen A."/>
            <person name="Chen C."/>
            <person name="Yan M."/>
            <person name="Daum C."/>
            <person name="Ng V."/>
            <person name="Clum A."/>
            <person name="Steindorff A."/>
            <person name="Ohm R.A."/>
            <person name="Martin F."/>
            <person name="Silar P."/>
            <person name="Natvig D.O."/>
            <person name="Lalanne C."/>
            <person name="Gautier V."/>
            <person name="Ament-Velasquez S.L."/>
            <person name="Kruys A."/>
            <person name="Hutchinson M.I."/>
            <person name="Powell A.J."/>
            <person name="Barry K."/>
            <person name="Miller A.N."/>
            <person name="Grigoriev I.V."/>
            <person name="Debuchy R."/>
            <person name="Gladieux P."/>
            <person name="Hiltunen Thoren M."/>
            <person name="Johannesson H."/>
        </authorList>
    </citation>
    <scope>NUCLEOTIDE SEQUENCE</scope>
    <source>
        <strain evidence="2">CBS 333.67</strain>
    </source>
</reference>
<evidence type="ECO:0000313" key="2">
    <source>
        <dbReference type="EMBL" id="KAK3309749.1"/>
    </source>
</evidence>
<protein>
    <submittedName>
        <fullName evidence="2">Uncharacterized protein</fullName>
    </submittedName>
</protein>
<keyword evidence="3" id="KW-1185">Reference proteome</keyword>
<dbReference type="EMBL" id="JAUDZG010000001">
    <property type="protein sequence ID" value="KAK3309749.1"/>
    <property type="molecule type" value="Genomic_DNA"/>
</dbReference>
<gene>
    <name evidence="2" type="ORF">B0T15DRAFT_488455</name>
</gene>
<name>A0AAJ0H1D8_9PEZI</name>
<proteinExistence type="predicted"/>
<dbReference type="RefSeq" id="XP_062725529.1">
    <property type="nucleotide sequence ID" value="XM_062866514.1"/>
</dbReference>
<comment type="caution">
    <text evidence="2">The sequence shown here is derived from an EMBL/GenBank/DDBJ whole genome shotgun (WGS) entry which is preliminary data.</text>
</comment>
<evidence type="ECO:0000256" key="1">
    <source>
        <dbReference type="SAM" id="MobiDB-lite"/>
    </source>
</evidence>
<evidence type="ECO:0000313" key="3">
    <source>
        <dbReference type="Proteomes" id="UP001273166"/>
    </source>
</evidence>
<feature type="region of interest" description="Disordered" evidence="1">
    <location>
        <begin position="1"/>
        <end position="29"/>
    </location>
</feature>
<dbReference type="AlphaFoldDB" id="A0AAJ0H1D8"/>
<dbReference type="Gene3D" id="3.90.20.10">
    <property type="match status" value="1"/>
</dbReference>
<reference evidence="2" key="2">
    <citation type="submission" date="2023-06" db="EMBL/GenBank/DDBJ databases">
        <authorList>
            <consortium name="Lawrence Berkeley National Laboratory"/>
            <person name="Mondo S.J."/>
            <person name="Hensen N."/>
            <person name="Bonometti L."/>
            <person name="Westerberg I."/>
            <person name="Brannstrom I.O."/>
            <person name="Guillou S."/>
            <person name="Cros-Aarteil S."/>
            <person name="Calhoun S."/>
            <person name="Haridas S."/>
            <person name="Kuo A."/>
            <person name="Pangilinan J."/>
            <person name="Riley R."/>
            <person name="Labutti K."/>
            <person name="Andreopoulos B."/>
            <person name="Lipzen A."/>
            <person name="Chen C."/>
            <person name="Yanf M."/>
            <person name="Daum C."/>
            <person name="Ng V."/>
            <person name="Clum A."/>
            <person name="Steindorff A."/>
            <person name="Ohm R."/>
            <person name="Martin F."/>
            <person name="Silar P."/>
            <person name="Natvig D."/>
            <person name="Lalanne C."/>
            <person name="Gautier V."/>
            <person name="Ament-Velasquez S.L."/>
            <person name="Kruys A."/>
            <person name="Hutchinson M.I."/>
            <person name="Powell A.J."/>
            <person name="Barry K."/>
            <person name="Miller A.N."/>
            <person name="Grigoriev I.V."/>
            <person name="Debuchy R."/>
            <person name="Gladieux P."/>
            <person name="Thoren M.H."/>
            <person name="Johannesson H."/>
        </authorList>
    </citation>
    <scope>NUCLEOTIDE SEQUENCE</scope>
    <source>
        <strain evidence="2">CBS 333.67</strain>
    </source>
</reference>
<accession>A0AAJ0H1D8</accession>
<sequence length="144" mass="16265">MAQPDFGVVPQNPSYKTTSSEESSVDSEGLTSADDAFIIYDSTEEGSEEFVPLQELSVHFDRCANLPAVNQGVQLLQAIAALQPSATTLQQSAHQRFNQVDQRFDQRFDQMDQRFNHVDQRLNRIDIAIRTLYSPYNIVGRHTC</sequence>